<accession>A0A1G6XUX7</accession>
<reference evidence="3 4" key="1">
    <citation type="submission" date="2016-10" db="EMBL/GenBank/DDBJ databases">
        <authorList>
            <person name="de Groot N.N."/>
        </authorList>
    </citation>
    <scope>NUCLEOTIDE SEQUENCE [LARGE SCALE GENOMIC DNA]</scope>
    <source>
        <strain evidence="3 4">JCM 10630</strain>
    </source>
</reference>
<proteinExistence type="predicted"/>
<dbReference type="Gene3D" id="3.40.190.10">
    <property type="entry name" value="Periplasmic binding protein-like II"/>
    <property type="match status" value="2"/>
</dbReference>
<dbReference type="Pfam" id="PF00497">
    <property type="entry name" value="SBP_bac_3"/>
    <property type="match status" value="1"/>
</dbReference>
<dbReference type="RefSeq" id="WP_169716321.1">
    <property type="nucleotide sequence ID" value="NZ_CBCSET010000001.1"/>
</dbReference>
<keyword evidence="1" id="KW-0732">Signal</keyword>
<gene>
    <name evidence="3" type="ORF">SAMN05216575_1011360</name>
</gene>
<evidence type="ECO:0000259" key="2">
    <source>
        <dbReference type="Pfam" id="PF00497"/>
    </source>
</evidence>
<dbReference type="PANTHER" id="PTHR38834">
    <property type="entry name" value="PERIPLASMIC SUBSTRATE BINDING PROTEIN FAMILY 3"/>
    <property type="match status" value="1"/>
</dbReference>
<dbReference type="EMBL" id="FNAE01000001">
    <property type="protein sequence ID" value="SDD81969.1"/>
    <property type="molecule type" value="Genomic_DNA"/>
</dbReference>
<protein>
    <submittedName>
        <fullName evidence="3">Polar amino acid transport system substrate-binding protein</fullName>
    </submittedName>
</protein>
<dbReference type="InterPro" id="IPR001638">
    <property type="entry name" value="Solute-binding_3/MltF_N"/>
</dbReference>
<dbReference type="AlphaFoldDB" id="A0A1G6XUX7"/>
<evidence type="ECO:0000313" key="4">
    <source>
        <dbReference type="Proteomes" id="UP000182413"/>
    </source>
</evidence>
<organism evidence="3 4">
    <name type="scientific">Ectopseudomonas alcaliphila</name>
    <dbReference type="NCBI Taxonomy" id="101564"/>
    <lineage>
        <taxon>Bacteria</taxon>
        <taxon>Pseudomonadati</taxon>
        <taxon>Pseudomonadota</taxon>
        <taxon>Gammaproteobacteria</taxon>
        <taxon>Pseudomonadales</taxon>
        <taxon>Pseudomonadaceae</taxon>
        <taxon>Ectopseudomonas</taxon>
    </lineage>
</organism>
<feature type="signal peptide" evidence="1">
    <location>
        <begin position="1"/>
        <end position="23"/>
    </location>
</feature>
<dbReference type="PANTHER" id="PTHR38834:SF3">
    <property type="entry name" value="SOLUTE-BINDING PROTEIN FAMILY 3_N-TERMINAL DOMAIN-CONTAINING PROTEIN"/>
    <property type="match status" value="1"/>
</dbReference>
<feature type="chain" id="PRO_5010346768" evidence="1">
    <location>
        <begin position="24"/>
        <end position="252"/>
    </location>
</feature>
<dbReference type="SUPFAM" id="SSF53850">
    <property type="entry name" value="Periplasmic binding protein-like II"/>
    <property type="match status" value="1"/>
</dbReference>
<name>A0A1G6XUX7_9GAMM</name>
<sequence>MMGKRVYRWLCVLLAALCAPAAAQLRLLTEDAPPMSFMREGEPSGFSVEVVRALLARTGDSGQIELMPWTRALHLAQQEEDVALFSTVRTAERENRFQWVGPIVVGTTSFYSLKSRELVIDTLEQAAASGPLALPKQWYTFETLGSKGFTNLYGVPSSKQMMTMLKHGRVNLIATEDLTLAGELAAVDLKPQDVTAHVPFMRSAYYIAFSPQTSVVRVVRWQRALQQMHDDGSLAAILRRWLPHAPMPPIAP</sequence>
<feature type="domain" description="Solute-binding protein family 3/N-terminal" evidence="2">
    <location>
        <begin position="30"/>
        <end position="243"/>
    </location>
</feature>
<dbReference type="Proteomes" id="UP000182413">
    <property type="component" value="Unassembled WGS sequence"/>
</dbReference>
<evidence type="ECO:0000313" key="3">
    <source>
        <dbReference type="EMBL" id="SDD81969.1"/>
    </source>
</evidence>
<evidence type="ECO:0000256" key="1">
    <source>
        <dbReference type="SAM" id="SignalP"/>
    </source>
</evidence>